<sequence length="352" mass="39075">MSCLFVIVMASQELFPEVVLSDYDDAVMSDRELEAELRATNPNSSVPDGDPVVELVPTTSAADIRASISEPSQTVATAALSRVRRAPINSMVLCLLCTQPHALQKCSVFRRMALEKRIRTVTYHRCCYNCLRPDHVSKFCQISQRCKFCTKKHHTLLHEAPRTKNLDTAQRTHKSIVPRGTFPVPPRHVLPTLMLPIGRIMSLFPTVVVRLCLPKSTVAVRALLDPCCPVSQVCVSLVNDLRWPTTSVNHMTYADFMIMSRFDPSQRQFVTASVANITRGVTPSFSAPPNIRDSFVGLELADPNFDRAGPIAMVLGPEIYHKIVEPRVISNPGLPTAIYTKFGWIISGPVPL</sequence>
<accession>A0ABM3VPM6</accession>
<dbReference type="GeneID" id="131806900"/>
<protein>
    <submittedName>
        <fullName evidence="2">Uncharacterized protein LOC131806900 isoform X2</fullName>
    </submittedName>
</protein>
<organism evidence="1 2">
    <name type="scientific">Musca domestica</name>
    <name type="common">House fly</name>
    <dbReference type="NCBI Taxonomy" id="7370"/>
    <lineage>
        <taxon>Eukaryota</taxon>
        <taxon>Metazoa</taxon>
        <taxon>Ecdysozoa</taxon>
        <taxon>Arthropoda</taxon>
        <taxon>Hexapoda</taxon>
        <taxon>Insecta</taxon>
        <taxon>Pterygota</taxon>
        <taxon>Neoptera</taxon>
        <taxon>Endopterygota</taxon>
        <taxon>Diptera</taxon>
        <taxon>Brachycera</taxon>
        <taxon>Muscomorpha</taxon>
        <taxon>Muscoidea</taxon>
        <taxon>Muscidae</taxon>
        <taxon>Musca</taxon>
    </lineage>
</organism>
<evidence type="ECO:0000313" key="2">
    <source>
        <dbReference type="RefSeq" id="XP_058987747.1"/>
    </source>
</evidence>
<name>A0ABM3VPM6_MUSDO</name>
<dbReference type="PANTHER" id="PTHR47331:SF5">
    <property type="entry name" value="RIBONUCLEASE H"/>
    <property type="match status" value="1"/>
</dbReference>
<dbReference type="PANTHER" id="PTHR47331">
    <property type="entry name" value="PHD-TYPE DOMAIN-CONTAINING PROTEIN"/>
    <property type="match status" value="1"/>
</dbReference>
<evidence type="ECO:0000313" key="1">
    <source>
        <dbReference type="Proteomes" id="UP001652621"/>
    </source>
</evidence>
<reference evidence="2" key="1">
    <citation type="submission" date="2025-08" db="UniProtKB">
        <authorList>
            <consortium name="RefSeq"/>
        </authorList>
    </citation>
    <scope>IDENTIFICATION</scope>
    <source>
        <strain evidence="2">Aabys</strain>
        <tissue evidence="2">Whole body</tissue>
    </source>
</reference>
<gene>
    <name evidence="2" type="primary">LOC131806900</name>
</gene>
<proteinExistence type="predicted"/>
<dbReference type="Proteomes" id="UP001652621">
    <property type="component" value="Unplaced"/>
</dbReference>
<keyword evidence="1" id="KW-1185">Reference proteome</keyword>
<dbReference type="RefSeq" id="XP_058987747.1">
    <property type="nucleotide sequence ID" value="XM_059131764.1"/>
</dbReference>